<accession>A0AAN6QFV6</accession>
<reference evidence="5" key="2">
    <citation type="submission" date="2023-05" db="EMBL/GenBank/DDBJ databases">
        <authorList>
            <consortium name="Lawrence Berkeley National Laboratory"/>
            <person name="Steindorff A."/>
            <person name="Hensen N."/>
            <person name="Bonometti L."/>
            <person name="Westerberg I."/>
            <person name="Brannstrom I.O."/>
            <person name="Guillou S."/>
            <person name="Cros-Aarteil S."/>
            <person name="Calhoun S."/>
            <person name="Haridas S."/>
            <person name="Kuo A."/>
            <person name="Mondo S."/>
            <person name="Pangilinan J."/>
            <person name="Riley R."/>
            <person name="Labutti K."/>
            <person name="Andreopoulos B."/>
            <person name="Lipzen A."/>
            <person name="Chen C."/>
            <person name="Yanf M."/>
            <person name="Daum C."/>
            <person name="Ng V."/>
            <person name="Clum A."/>
            <person name="Ohm R."/>
            <person name="Martin F."/>
            <person name="Silar P."/>
            <person name="Natvig D."/>
            <person name="Lalanne C."/>
            <person name="Gautier V."/>
            <person name="Ament-Velasquez S.L."/>
            <person name="Kruys A."/>
            <person name="Hutchinson M.I."/>
            <person name="Powell A.J."/>
            <person name="Barry K."/>
            <person name="Miller A.N."/>
            <person name="Grigoriev I.V."/>
            <person name="Debuchy R."/>
            <person name="Gladieux P."/>
            <person name="Thoren M.H."/>
            <person name="Johannesson H."/>
        </authorList>
    </citation>
    <scope>NUCLEOTIDE SEQUENCE</scope>
    <source>
        <strain evidence="5">CBS 508.74</strain>
    </source>
</reference>
<dbReference type="InterPro" id="IPR012132">
    <property type="entry name" value="GMC_OxRdtase"/>
</dbReference>
<evidence type="ECO:0000256" key="3">
    <source>
        <dbReference type="SAM" id="SignalP"/>
    </source>
</evidence>
<dbReference type="InterPro" id="IPR036188">
    <property type="entry name" value="FAD/NAD-bd_sf"/>
</dbReference>
<feature type="chain" id="PRO_5042987967" evidence="3">
    <location>
        <begin position="24"/>
        <end position="639"/>
    </location>
</feature>
<protein>
    <submittedName>
        <fullName evidence="5">GMC oxidoreductase</fullName>
    </submittedName>
</protein>
<dbReference type="AlphaFoldDB" id="A0AAN6QFV6"/>
<organism evidence="5 6">
    <name type="scientific">Canariomyces notabilis</name>
    <dbReference type="NCBI Taxonomy" id="2074819"/>
    <lineage>
        <taxon>Eukaryota</taxon>
        <taxon>Fungi</taxon>
        <taxon>Dikarya</taxon>
        <taxon>Ascomycota</taxon>
        <taxon>Pezizomycotina</taxon>
        <taxon>Sordariomycetes</taxon>
        <taxon>Sordariomycetidae</taxon>
        <taxon>Sordariales</taxon>
        <taxon>Chaetomiaceae</taxon>
        <taxon>Canariomyces</taxon>
    </lineage>
</organism>
<evidence type="ECO:0000313" key="6">
    <source>
        <dbReference type="Proteomes" id="UP001302812"/>
    </source>
</evidence>
<dbReference type="InterPro" id="IPR007867">
    <property type="entry name" value="GMC_OxRtase_C"/>
</dbReference>
<keyword evidence="6" id="KW-1185">Reference proteome</keyword>
<name>A0AAN6QFV6_9PEZI</name>
<dbReference type="Pfam" id="PF00732">
    <property type="entry name" value="GMC_oxred_N"/>
    <property type="match status" value="1"/>
</dbReference>
<comment type="caution">
    <text evidence="5">The sequence shown here is derived from an EMBL/GenBank/DDBJ whole genome shotgun (WGS) entry which is preliminary data.</text>
</comment>
<feature type="signal peptide" evidence="3">
    <location>
        <begin position="1"/>
        <end position="23"/>
    </location>
</feature>
<dbReference type="GeneID" id="89943423"/>
<feature type="domain" description="Glucose-methanol-choline oxidoreductase N-terminal" evidence="4">
    <location>
        <begin position="315"/>
        <end position="329"/>
    </location>
</feature>
<keyword evidence="2" id="KW-0274">FAD</keyword>
<dbReference type="Pfam" id="PF05199">
    <property type="entry name" value="GMC_oxred_C"/>
    <property type="match status" value="1"/>
</dbReference>
<keyword evidence="3" id="KW-0732">Signal</keyword>
<dbReference type="PANTHER" id="PTHR11552:SF115">
    <property type="entry name" value="DEHYDROGENASE XPTC-RELATED"/>
    <property type="match status" value="1"/>
</dbReference>
<dbReference type="Gene3D" id="3.30.560.10">
    <property type="entry name" value="Glucose Oxidase, domain 3"/>
    <property type="match status" value="1"/>
</dbReference>
<evidence type="ECO:0000313" key="5">
    <source>
        <dbReference type="EMBL" id="KAK4108846.1"/>
    </source>
</evidence>
<dbReference type="GO" id="GO:0050660">
    <property type="term" value="F:flavin adenine dinucleotide binding"/>
    <property type="evidence" value="ECO:0007669"/>
    <property type="project" value="InterPro"/>
</dbReference>
<dbReference type="SUPFAM" id="SSF51905">
    <property type="entry name" value="FAD/NAD(P)-binding domain"/>
    <property type="match status" value="1"/>
</dbReference>
<sequence>MCRLSTLAVAALTLTQSYSPASARDLRASKVFHNARQVEGEYDYVIVGGGTAGLTVADRLTEDGKTTVLVLEYGQLSNSTSITTVQGGFMGMSDTSLLYDITSVPQVNLRNRTTAVLAGKVVGGSSAVNAMMTVRGTAEDYDRWGSFFSNSSHWSWEGLLPYFKRALNFVPPDADVTKSANITYDTRFWGNTSGVYAGWPSFQYPGTTFHMEAFRGLPGVPFAPDSGSGKPGVYWYPTFMDPKRVLRSYARTGHYDGLNRANYHLATGSKVVRVLLNGTTATGVAFVQVGPGRPMANPGLETVVRARKEVILAAGAVHSPQILQLSGIGSSKLLASANITTVVDLPGVGQNFQDHPMISASFTFRNFTSTFNPSQEDLYTNRTFSTWSSTLWQTNRTGPNSIATGNAAAWLPFPVISPRWQDISHLLTTQNHTAHLPPGTDPSVAAGYRAQMLSYASALANNNTAFYNLVLTGGASNGILVDLHPLSRGTVNIDLRDPKGREPVVDYRALSNPLDAQIMADLIRFTRRYYLDNPLTASLAGRESQPGSAVQTDGEFRTFLEATLSPSEFHPAGTCAMMPRELGGVVDEELRVYGVEGLRVVDASVMPTLPGANTCQTVYAVAEKAADLIRYGAPTAMVE</sequence>
<dbReference type="PIRSF" id="PIRSF000137">
    <property type="entry name" value="Alcohol_oxidase"/>
    <property type="match status" value="1"/>
</dbReference>
<evidence type="ECO:0000256" key="1">
    <source>
        <dbReference type="ARBA" id="ARBA00010790"/>
    </source>
</evidence>
<evidence type="ECO:0000259" key="4">
    <source>
        <dbReference type="PROSITE" id="PS00624"/>
    </source>
</evidence>
<keyword evidence="2" id="KW-0285">Flavoprotein</keyword>
<dbReference type="Gene3D" id="3.50.50.60">
    <property type="entry name" value="FAD/NAD(P)-binding domain"/>
    <property type="match status" value="1"/>
</dbReference>
<dbReference type="GO" id="GO:0044550">
    <property type="term" value="P:secondary metabolite biosynthetic process"/>
    <property type="evidence" value="ECO:0007669"/>
    <property type="project" value="TreeGrafter"/>
</dbReference>
<dbReference type="PROSITE" id="PS00624">
    <property type="entry name" value="GMC_OXRED_2"/>
    <property type="match status" value="1"/>
</dbReference>
<dbReference type="GO" id="GO:0016614">
    <property type="term" value="F:oxidoreductase activity, acting on CH-OH group of donors"/>
    <property type="evidence" value="ECO:0007669"/>
    <property type="project" value="InterPro"/>
</dbReference>
<dbReference type="RefSeq" id="XP_064666416.1">
    <property type="nucleotide sequence ID" value="XM_064819297.1"/>
</dbReference>
<comment type="similarity">
    <text evidence="1">Belongs to the GMC oxidoreductase family.</text>
</comment>
<dbReference type="InterPro" id="IPR000172">
    <property type="entry name" value="GMC_OxRdtase_N"/>
</dbReference>
<dbReference type="SUPFAM" id="SSF54373">
    <property type="entry name" value="FAD-linked reductases, C-terminal domain"/>
    <property type="match status" value="1"/>
</dbReference>
<proteinExistence type="inferred from homology"/>
<feature type="binding site" evidence="2">
    <location>
        <position position="271"/>
    </location>
    <ligand>
        <name>FAD</name>
        <dbReference type="ChEBI" id="CHEBI:57692"/>
    </ligand>
</feature>
<dbReference type="EMBL" id="MU853360">
    <property type="protein sequence ID" value="KAK4108846.1"/>
    <property type="molecule type" value="Genomic_DNA"/>
</dbReference>
<comment type="cofactor">
    <cofactor evidence="2">
        <name>FAD</name>
        <dbReference type="ChEBI" id="CHEBI:57692"/>
    </cofactor>
</comment>
<dbReference type="Proteomes" id="UP001302812">
    <property type="component" value="Unassembled WGS sequence"/>
</dbReference>
<gene>
    <name evidence="5" type="ORF">N656DRAFT_848339</name>
</gene>
<evidence type="ECO:0000256" key="2">
    <source>
        <dbReference type="PIRSR" id="PIRSR000137-2"/>
    </source>
</evidence>
<feature type="binding site" evidence="2">
    <location>
        <position position="121"/>
    </location>
    <ligand>
        <name>FAD</name>
        <dbReference type="ChEBI" id="CHEBI:57692"/>
    </ligand>
</feature>
<dbReference type="PANTHER" id="PTHR11552">
    <property type="entry name" value="GLUCOSE-METHANOL-CHOLINE GMC OXIDOREDUCTASE"/>
    <property type="match status" value="1"/>
</dbReference>
<reference evidence="5" key="1">
    <citation type="journal article" date="2023" name="Mol. Phylogenet. Evol.">
        <title>Genome-scale phylogeny and comparative genomics of the fungal order Sordariales.</title>
        <authorList>
            <person name="Hensen N."/>
            <person name="Bonometti L."/>
            <person name="Westerberg I."/>
            <person name="Brannstrom I.O."/>
            <person name="Guillou S."/>
            <person name="Cros-Aarteil S."/>
            <person name="Calhoun S."/>
            <person name="Haridas S."/>
            <person name="Kuo A."/>
            <person name="Mondo S."/>
            <person name="Pangilinan J."/>
            <person name="Riley R."/>
            <person name="LaButti K."/>
            <person name="Andreopoulos B."/>
            <person name="Lipzen A."/>
            <person name="Chen C."/>
            <person name="Yan M."/>
            <person name="Daum C."/>
            <person name="Ng V."/>
            <person name="Clum A."/>
            <person name="Steindorff A."/>
            <person name="Ohm R.A."/>
            <person name="Martin F."/>
            <person name="Silar P."/>
            <person name="Natvig D.O."/>
            <person name="Lalanne C."/>
            <person name="Gautier V."/>
            <person name="Ament-Velasquez S.L."/>
            <person name="Kruys A."/>
            <person name="Hutchinson M.I."/>
            <person name="Powell A.J."/>
            <person name="Barry K."/>
            <person name="Miller A.N."/>
            <person name="Grigoriev I.V."/>
            <person name="Debuchy R."/>
            <person name="Gladieux P."/>
            <person name="Hiltunen Thoren M."/>
            <person name="Johannesson H."/>
        </authorList>
    </citation>
    <scope>NUCLEOTIDE SEQUENCE</scope>
    <source>
        <strain evidence="5">CBS 508.74</strain>
    </source>
</reference>